<keyword evidence="5 7" id="KW-1133">Transmembrane helix</keyword>
<dbReference type="PANTHER" id="PTHR24093">
    <property type="entry name" value="CATION TRANSPORTING ATPASE"/>
    <property type="match status" value="1"/>
</dbReference>
<dbReference type="SUPFAM" id="SSF81665">
    <property type="entry name" value="Calcium ATPase, transmembrane domain M"/>
    <property type="match status" value="1"/>
</dbReference>
<gene>
    <name evidence="10" type="ORF">GOP47_0008237</name>
</gene>
<evidence type="ECO:0000259" key="8">
    <source>
        <dbReference type="Pfam" id="PF00650"/>
    </source>
</evidence>
<organism evidence="10 11">
    <name type="scientific">Adiantum capillus-veneris</name>
    <name type="common">Maidenhair fern</name>
    <dbReference type="NCBI Taxonomy" id="13818"/>
    <lineage>
        <taxon>Eukaryota</taxon>
        <taxon>Viridiplantae</taxon>
        <taxon>Streptophyta</taxon>
        <taxon>Embryophyta</taxon>
        <taxon>Tracheophyta</taxon>
        <taxon>Polypodiopsida</taxon>
        <taxon>Polypodiidae</taxon>
        <taxon>Polypodiales</taxon>
        <taxon>Pteridineae</taxon>
        <taxon>Pteridaceae</taxon>
        <taxon>Vittarioideae</taxon>
        <taxon>Adiantum</taxon>
    </lineage>
</organism>
<dbReference type="EMBL" id="JABFUD020000008">
    <property type="protein sequence ID" value="KAI5076172.1"/>
    <property type="molecule type" value="Genomic_DNA"/>
</dbReference>
<evidence type="ECO:0000256" key="6">
    <source>
        <dbReference type="ARBA" id="ARBA00023136"/>
    </source>
</evidence>
<feature type="transmembrane region" description="Helical" evidence="7">
    <location>
        <begin position="615"/>
        <end position="634"/>
    </location>
</feature>
<proteinExistence type="predicted"/>
<name>A0A9D4UYN4_ADICA</name>
<dbReference type="PRINTS" id="PR00119">
    <property type="entry name" value="CATATPASE"/>
</dbReference>
<comment type="subcellular location">
    <subcellularLocation>
        <location evidence="1">Endomembrane system</location>
        <topology evidence="1">Multi-pass membrane protein</topology>
    </subcellularLocation>
</comment>
<accession>A0A9D4UYN4</accession>
<dbReference type="PANTHER" id="PTHR24093:SF369">
    <property type="entry name" value="CALCIUM-TRANSPORTING ATPASE"/>
    <property type="match status" value="1"/>
</dbReference>
<keyword evidence="6 7" id="KW-0472">Membrane</keyword>
<keyword evidence="2 7" id="KW-0812">Transmembrane</keyword>
<dbReference type="Pfam" id="PF13246">
    <property type="entry name" value="Cation_ATPase"/>
    <property type="match status" value="1"/>
</dbReference>
<evidence type="ECO:0000256" key="5">
    <source>
        <dbReference type="ARBA" id="ARBA00022989"/>
    </source>
</evidence>
<evidence type="ECO:0008006" key="12">
    <source>
        <dbReference type="Google" id="ProtNLM"/>
    </source>
</evidence>
<dbReference type="Proteomes" id="UP000886520">
    <property type="component" value="Chromosome 8"/>
</dbReference>
<dbReference type="OrthoDB" id="3352408at2759"/>
<dbReference type="GO" id="GO:0000166">
    <property type="term" value="F:nucleotide binding"/>
    <property type="evidence" value="ECO:0007669"/>
    <property type="project" value="InterPro"/>
</dbReference>
<evidence type="ECO:0000313" key="10">
    <source>
        <dbReference type="EMBL" id="KAI5076172.1"/>
    </source>
</evidence>
<keyword evidence="11" id="KW-1185">Reference proteome</keyword>
<comment type="caution">
    <text evidence="10">The sequence shown here is derived from an EMBL/GenBank/DDBJ whole genome shotgun (WGS) entry which is preliminary data.</text>
</comment>
<dbReference type="InterPro" id="IPR036412">
    <property type="entry name" value="HAD-like_sf"/>
</dbReference>
<sequence length="752" mass="82084">MHPRRAERGWENAPCRAARDYGWRLHDASVEANARSLALLVQLKCGGLGVHVMDCAWHLIGWLSINFRRVVVPALETQYLTSKPVDDTFWGAASLCQAVRQQREESCQATQSNLDLEKRPLPSLLDSASSQTASKKGVPLIDIVVSDIVQLNIGDQEQAAFLRGHHSSGGSSPEGLPLAVTLRLAYLMRKMMKDNALVQRLVACETMGSAATICSNKTGTLTMNQMAVAGSWVAGKVVSSEGIAESCRGSVSTLSDTSSKQRSGSSKSGNLQLLLQTEVVGSPTEKALLWWGLNTGMEFQASRSESGAAEIILSKCNKWMDIMQEPKNNAAQGITSKRVLSNDKRQEFQALIESIASYSLRCIALAYAKVPQESIRVVHGDNIGRSSWSLPDSALTFLAMVGMKDPCRPEVKAAVSAVKAAGVTARMVTRDNLATAKAIALEWGSPQELDRKRAKAETAKSGRHCSGSALEQTLAGGDPAIYGRGGEVSSSDVPSMVVQLLWVNLIMDTLGALALATEPPTDELMQKPPVGWKEPLITCTMWRNLYVQAIHQVVVLLTLQFRGVELLQLSGETDADIINRTVIFNTFVFCQLFNEMNAHQPYHRNIFHGLPKNRLFVGIVATIVILQVVMVEFLEKFASTMHLDWQQWLVYLDCLIADEFPVELAWGNAYVAGLDEEGIFVLVVRLKSKITTSQAQKQFIRYFIFTVEVAIASMPSIVEQCVLIIDAAAGVHASFFGLSLETLITGGALSCL</sequence>
<dbReference type="InterPro" id="IPR023214">
    <property type="entry name" value="HAD_sf"/>
</dbReference>
<dbReference type="InterPro" id="IPR036865">
    <property type="entry name" value="CRAL-TRIO_dom_sf"/>
</dbReference>
<dbReference type="InterPro" id="IPR023299">
    <property type="entry name" value="ATPase_P-typ_cyto_dom_N"/>
</dbReference>
<dbReference type="AlphaFoldDB" id="A0A9D4UYN4"/>
<evidence type="ECO:0000256" key="3">
    <source>
        <dbReference type="ARBA" id="ARBA00022723"/>
    </source>
</evidence>
<dbReference type="GO" id="GO:0012505">
    <property type="term" value="C:endomembrane system"/>
    <property type="evidence" value="ECO:0007669"/>
    <property type="project" value="UniProtKB-SubCell"/>
</dbReference>
<dbReference type="SUPFAM" id="SSF52087">
    <property type="entry name" value="CRAL/TRIO domain"/>
    <property type="match status" value="1"/>
</dbReference>
<evidence type="ECO:0000259" key="9">
    <source>
        <dbReference type="Pfam" id="PF00689"/>
    </source>
</evidence>
<dbReference type="GO" id="GO:0005886">
    <property type="term" value="C:plasma membrane"/>
    <property type="evidence" value="ECO:0007669"/>
    <property type="project" value="TreeGrafter"/>
</dbReference>
<dbReference type="PRINTS" id="PR00121">
    <property type="entry name" value="NAKATPASE"/>
</dbReference>
<feature type="domain" description="Cation-transporting P-type ATPase C-terminal" evidence="9">
    <location>
        <begin position="497"/>
        <end position="652"/>
    </location>
</feature>
<dbReference type="SUPFAM" id="SSF81660">
    <property type="entry name" value="Metal cation-transporting ATPase, ATP-binding domain N"/>
    <property type="match status" value="1"/>
</dbReference>
<dbReference type="Pfam" id="PF00650">
    <property type="entry name" value="CRAL_TRIO"/>
    <property type="match status" value="1"/>
</dbReference>
<protein>
    <recommendedName>
        <fullName evidence="12">Cation-transporting P-type ATPase C-terminal domain-containing protein</fullName>
    </recommendedName>
</protein>
<keyword evidence="4" id="KW-0460">Magnesium</keyword>
<evidence type="ECO:0000256" key="7">
    <source>
        <dbReference type="SAM" id="Phobius"/>
    </source>
</evidence>
<dbReference type="InterPro" id="IPR001251">
    <property type="entry name" value="CRAL-TRIO_dom"/>
</dbReference>
<dbReference type="Pfam" id="PF00689">
    <property type="entry name" value="Cation_ATPase_C"/>
    <property type="match status" value="1"/>
</dbReference>
<dbReference type="InterPro" id="IPR006068">
    <property type="entry name" value="ATPase_P-typ_cation-transptr_C"/>
</dbReference>
<evidence type="ECO:0000256" key="1">
    <source>
        <dbReference type="ARBA" id="ARBA00004127"/>
    </source>
</evidence>
<evidence type="ECO:0000256" key="4">
    <source>
        <dbReference type="ARBA" id="ARBA00022842"/>
    </source>
</evidence>
<feature type="domain" description="CRAL-TRIO" evidence="8">
    <location>
        <begin position="668"/>
        <end position="727"/>
    </location>
</feature>
<reference evidence="10" key="1">
    <citation type="submission" date="2021-01" db="EMBL/GenBank/DDBJ databases">
        <title>Adiantum capillus-veneris genome.</title>
        <authorList>
            <person name="Fang Y."/>
            <person name="Liao Q."/>
        </authorList>
    </citation>
    <scope>NUCLEOTIDE SEQUENCE</scope>
    <source>
        <strain evidence="10">H3</strain>
        <tissue evidence="10">Leaf</tissue>
    </source>
</reference>
<dbReference type="GO" id="GO:0005388">
    <property type="term" value="F:P-type calcium transporter activity"/>
    <property type="evidence" value="ECO:0007669"/>
    <property type="project" value="TreeGrafter"/>
</dbReference>
<dbReference type="Gene3D" id="3.40.50.1000">
    <property type="entry name" value="HAD superfamily/HAD-like"/>
    <property type="match status" value="2"/>
</dbReference>
<dbReference type="SUPFAM" id="SSF56784">
    <property type="entry name" value="HAD-like"/>
    <property type="match status" value="1"/>
</dbReference>
<keyword evidence="3" id="KW-0479">Metal-binding</keyword>
<evidence type="ECO:0000256" key="2">
    <source>
        <dbReference type="ARBA" id="ARBA00022692"/>
    </source>
</evidence>
<dbReference type="Gene3D" id="3.40.1110.10">
    <property type="entry name" value="Calcium-transporting ATPase, cytoplasmic domain N"/>
    <property type="match status" value="2"/>
</dbReference>
<dbReference type="Gene3D" id="3.40.525.10">
    <property type="entry name" value="CRAL-TRIO lipid binding domain"/>
    <property type="match status" value="1"/>
</dbReference>
<dbReference type="InterPro" id="IPR023298">
    <property type="entry name" value="ATPase_P-typ_TM_dom_sf"/>
</dbReference>
<evidence type="ECO:0000313" key="11">
    <source>
        <dbReference type="Proteomes" id="UP000886520"/>
    </source>
</evidence>
<dbReference type="Gene3D" id="1.20.1110.10">
    <property type="entry name" value="Calcium-transporting ATPase, transmembrane domain"/>
    <property type="match status" value="2"/>
</dbReference>
<dbReference type="GO" id="GO:0046872">
    <property type="term" value="F:metal ion binding"/>
    <property type="evidence" value="ECO:0007669"/>
    <property type="project" value="UniProtKB-KW"/>
</dbReference>